<dbReference type="CDD" id="cd17039">
    <property type="entry name" value="Ubl_ubiquitin_like"/>
    <property type="match status" value="1"/>
</dbReference>
<dbReference type="Proteomes" id="UP001470230">
    <property type="component" value="Unassembled WGS sequence"/>
</dbReference>
<gene>
    <name evidence="3" type="ORF">M9Y10_011834</name>
</gene>
<name>A0ABR2IB38_9EUKA</name>
<evidence type="ECO:0000259" key="2">
    <source>
        <dbReference type="PROSITE" id="PS50053"/>
    </source>
</evidence>
<dbReference type="InterPro" id="IPR029071">
    <property type="entry name" value="Ubiquitin-like_domsf"/>
</dbReference>
<protein>
    <recommendedName>
        <fullName evidence="2">Ubiquitin-like domain-containing protein</fullName>
    </recommendedName>
</protein>
<comment type="caution">
    <text evidence="3">The sequence shown here is derived from an EMBL/GenBank/DDBJ whole genome shotgun (WGS) entry which is preliminary data.</text>
</comment>
<feature type="compositionally biased region" description="Low complexity" evidence="1">
    <location>
        <begin position="1095"/>
        <end position="1121"/>
    </location>
</feature>
<proteinExistence type="predicted"/>
<evidence type="ECO:0000313" key="3">
    <source>
        <dbReference type="EMBL" id="KAK8860170.1"/>
    </source>
</evidence>
<evidence type="ECO:0000256" key="1">
    <source>
        <dbReference type="SAM" id="MobiDB-lite"/>
    </source>
</evidence>
<organism evidence="3 4">
    <name type="scientific">Tritrichomonas musculus</name>
    <dbReference type="NCBI Taxonomy" id="1915356"/>
    <lineage>
        <taxon>Eukaryota</taxon>
        <taxon>Metamonada</taxon>
        <taxon>Parabasalia</taxon>
        <taxon>Tritrichomonadida</taxon>
        <taxon>Tritrichomonadidae</taxon>
        <taxon>Tritrichomonas</taxon>
    </lineage>
</organism>
<dbReference type="Gene3D" id="3.10.20.90">
    <property type="entry name" value="Phosphatidylinositol 3-kinase Catalytic Subunit, Chain A, domain 1"/>
    <property type="match status" value="1"/>
</dbReference>
<dbReference type="PROSITE" id="PS50053">
    <property type="entry name" value="UBIQUITIN_2"/>
    <property type="match status" value="1"/>
</dbReference>
<keyword evidence="4" id="KW-1185">Reference proteome</keyword>
<feature type="domain" description="Ubiquitin-like" evidence="2">
    <location>
        <begin position="1155"/>
        <end position="1235"/>
    </location>
</feature>
<feature type="region of interest" description="Disordered" evidence="1">
    <location>
        <begin position="1060"/>
        <end position="1122"/>
    </location>
</feature>
<feature type="compositionally biased region" description="Low complexity" evidence="1">
    <location>
        <begin position="1060"/>
        <end position="1085"/>
    </location>
</feature>
<sequence length="1272" mass="149070">MQAKRKLFSVRIPINNHFYPETNKITTTKSLYDFVYEKEGARNIQFSYKGNIIPKSEYIKIPELGYEYGESFNFIEHSDRNVSIKLFINFKNKVKKLFIENQRLSNHMGKNDCLRSICRVLHTSPTNIINYSENQSENNENEIDVSITLRDGFSVYDVEYINATRQIWKHSKDQFVFEDESTIRDLKLCITAEFSHKINEIAFFSDNENSYNERTILSSTNDEVLSFIYTPSPNVSDETKMKHNIFINQNPFLEISFYEEYCYYQIAYLIEKASCMNKNNIIFNGKTINSDAKYQTISEIRQIKKNDPSHYNVMIDYTTEASQIKVRVTNPEGSSFYDISLPIYATVSDLRKQIMDKENCNRYFGLVYYDKYLENNQFLFLYFIDDDHPIDIIKITPIPNKICNIYYFKEQEMLVDKKKKKVKKDQQDTQNDVKNFLIPINMTCQEVKEKFFYITPQNMSFSIDNKVYSDMSRMMSLDNTKLILYTKMPIKCYYRVNNKPYACITMNPDSQIRSLLKKVGSDKKFYNVQMKGKSMPFWSEIIATNANENFIITTAENIKIYDVGSNVSYSDDNIKKCFRKSVSKTIKQIHKQLNINTEFKLFSDFIELGKKDNPFLCYPSMNANTFLINSTEDKKTLNVINSFGATVQIKTEHVMYQKPLDFIIGYFGVPEDKLKLTYEKFSVPLNFSFWSFPDNATLRVEYPKNVDEYSQKFIYDRQQSIIPFQATTTLLDMKKMVQKKFDINDCSLNCISFKLGDKEIINSSNENNANMKNLLSFYFVYPLSFVVICTPTSKNFEPYRQVKISKSKTNVQTYYFAVTDTIKDVKILLEFQEGVPVESICDGDSQAPLSDENDIPQSLIIKFRHYDVYYQGQTFSFEYGLGIKKATEYFANNHNLVKTDAVDYRITYRREFDNKVMLAKDQDLKRYNRFNLIRYFRVISIIYEKRLIRINTNLNETLKIRSFKRFVRNNINKPSSKILLSFTEAKTTCIYDDQLLGEIIRNDSPIYVFIVDSSTISKRRLTYLHPDPEPLLSTVIPDQKNQQQQNQQQTIYQQQNMDQPYQQQENLQQEFSEQNQLQNTYQQQYQRRRESFNASSQQYQSLQQQQQQQQSQQQRPQKNSSVVFQQEETNINLNNNIIINESDVGISSSNLFEMKNYTFRMPEGDLISLQLPSGVTVSEVKERIADFINEKKGGASEDVEGSSIDIIYAGETLKRSTVLDSFNIKEGECFNVVITGFEDIVFMTAKALQFNKEDLNVVVEEEEDESDSDDDQ</sequence>
<dbReference type="SUPFAM" id="SSF54236">
    <property type="entry name" value="Ubiquitin-like"/>
    <property type="match status" value="2"/>
</dbReference>
<reference evidence="3 4" key="1">
    <citation type="submission" date="2024-04" db="EMBL/GenBank/DDBJ databases">
        <title>Tritrichomonas musculus Genome.</title>
        <authorList>
            <person name="Alves-Ferreira E."/>
            <person name="Grigg M."/>
            <person name="Lorenzi H."/>
            <person name="Galac M."/>
        </authorList>
    </citation>
    <scope>NUCLEOTIDE SEQUENCE [LARGE SCALE GENOMIC DNA]</scope>
    <source>
        <strain evidence="3 4">EAF2021</strain>
    </source>
</reference>
<dbReference type="EMBL" id="JAPFFF010000018">
    <property type="protein sequence ID" value="KAK8860170.1"/>
    <property type="molecule type" value="Genomic_DNA"/>
</dbReference>
<evidence type="ECO:0000313" key="4">
    <source>
        <dbReference type="Proteomes" id="UP001470230"/>
    </source>
</evidence>
<dbReference type="InterPro" id="IPR000626">
    <property type="entry name" value="Ubiquitin-like_dom"/>
</dbReference>
<accession>A0ABR2IB38</accession>